<feature type="domain" description="Cadherin-like" evidence="3">
    <location>
        <begin position="5108"/>
        <end position="5204"/>
    </location>
</feature>
<dbReference type="Pfam" id="PF17892">
    <property type="entry name" value="Cadherin_5"/>
    <property type="match status" value="2"/>
</dbReference>
<organism evidence="4 5">
    <name type="scientific">Vibrio atlanticus</name>
    <dbReference type="NCBI Taxonomy" id="693153"/>
    <lineage>
        <taxon>Bacteria</taxon>
        <taxon>Pseudomonadati</taxon>
        <taxon>Pseudomonadota</taxon>
        <taxon>Gammaproteobacteria</taxon>
        <taxon>Vibrionales</taxon>
        <taxon>Vibrionaceae</taxon>
        <taxon>Vibrio</taxon>
    </lineage>
</organism>
<dbReference type="InterPro" id="IPR001343">
    <property type="entry name" value="Hemolysn_Ca-bd"/>
</dbReference>
<dbReference type="NCBIfam" id="TIGR03661">
    <property type="entry name" value="T1SS_VCA0849"/>
    <property type="match status" value="1"/>
</dbReference>
<dbReference type="GO" id="GO:0005509">
    <property type="term" value="F:calcium ion binding"/>
    <property type="evidence" value="ECO:0007669"/>
    <property type="project" value="InterPro"/>
</dbReference>
<accession>A0A1C3J3C4</accession>
<evidence type="ECO:0000256" key="1">
    <source>
        <dbReference type="ARBA" id="ARBA00022837"/>
    </source>
</evidence>
<dbReference type="InterPro" id="IPR041690">
    <property type="entry name" value="Cadherin_5"/>
</dbReference>
<dbReference type="NCBIfam" id="TIGR03660">
    <property type="entry name" value="T1SS_rpt_143"/>
    <property type="match status" value="13"/>
</dbReference>
<dbReference type="PROSITE" id="PS00330">
    <property type="entry name" value="HEMOLYSIN_CALCIUM"/>
    <property type="match status" value="3"/>
</dbReference>
<name>A0A1C3J3C4_9VIBR</name>
<evidence type="ECO:0000313" key="4">
    <source>
        <dbReference type="EMBL" id="SBS68150.1"/>
    </source>
</evidence>
<dbReference type="InterPro" id="IPR011049">
    <property type="entry name" value="Serralysin-like_metalloprot_C"/>
</dbReference>
<feature type="region of interest" description="Disordered" evidence="2">
    <location>
        <begin position="170"/>
        <end position="195"/>
    </location>
</feature>
<evidence type="ECO:0000313" key="5">
    <source>
        <dbReference type="Proteomes" id="UP000092876"/>
    </source>
</evidence>
<dbReference type="Pfam" id="PF00353">
    <property type="entry name" value="HemolysinCabind"/>
    <property type="match status" value="1"/>
</dbReference>
<protein>
    <submittedName>
        <fullName evidence="4">Hemolysin, chromosomal</fullName>
    </submittedName>
</protein>
<proteinExistence type="predicted"/>
<dbReference type="InterPro" id="IPR019959">
    <property type="entry name" value="T1SS-143_rpt-cont_dom"/>
</dbReference>
<evidence type="ECO:0000256" key="2">
    <source>
        <dbReference type="SAM" id="MobiDB-lite"/>
    </source>
</evidence>
<dbReference type="EMBL" id="FLQP01000089">
    <property type="protein sequence ID" value="SBS68150.1"/>
    <property type="molecule type" value="Genomic_DNA"/>
</dbReference>
<gene>
    <name evidence="4" type="primary">hlyA_2</name>
    <name evidence="4" type="ORF">VAT7223_04061</name>
</gene>
<dbReference type="PRINTS" id="PR00313">
    <property type="entry name" value="CABNDNGRPT"/>
</dbReference>
<dbReference type="Proteomes" id="UP000092876">
    <property type="component" value="Unassembled WGS sequence"/>
</dbReference>
<feature type="domain" description="Cadherin-like" evidence="3">
    <location>
        <begin position="5225"/>
        <end position="5320"/>
    </location>
</feature>
<dbReference type="RefSeq" id="WP_065680257.1">
    <property type="nucleotide sequence ID" value="NZ_AP025460.1"/>
</dbReference>
<keyword evidence="1" id="KW-0106">Calcium</keyword>
<reference evidence="5" key="1">
    <citation type="submission" date="2016-06" db="EMBL/GenBank/DDBJ databases">
        <authorList>
            <person name="Rodrigo-Torres Lidia"/>
            <person name="Arahal R.David."/>
        </authorList>
    </citation>
    <scope>NUCLEOTIDE SEQUENCE [LARGE SCALE GENOMIC DNA]</scope>
    <source>
        <strain evidence="5">CECT 7223</strain>
    </source>
</reference>
<evidence type="ECO:0000259" key="3">
    <source>
        <dbReference type="Pfam" id="PF17892"/>
    </source>
</evidence>
<dbReference type="SUPFAM" id="SSF51120">
    <property type="entry name" value="beta-Roll"/>
    <property type="match status" value="1"/>
</dbReference>
<dbReference type="InterPro" id="IPR047777">
    <property type="entry name" value="LapA-like_RM"/>
</dbReference>
<dbReference type="NCBIfam" id="NF033682">
    <property type="entry name" value="retention_LapA"/>
    <property type="match status" value="1"/>
</dbReference>
<dbReference type="InterPro" id="IPR018511">
    <property type="entry name" value="Hemolysin-typ_Ca-bd_CS"/>
</dbReference>
<sequence>MDIEVSRQAAVVEAVSGDVVVVTPDGNPKKVLVGDIIRENEIVITANNAELVLGAPNGEVLVGENCVGCIDQELSWADAPIAGEVNFDLEQSDDGAFTDDDIAAIQEAILGGADPTEILEATAAGEGLGSANAGFVTIEYNNIQTQPSTFFETSGLAKEEAEETREEFRTITRSAGGQSISESVTEGSISGNTYPQSITTTETIIAGSLALDPDSFVPDTLSLASLLSELNNDITSSGQVVTFTYDSVANSIVGVQGTDEVLRIDIDATSVGNNIELTLTTTISQSIDHVPSIGGGQVSYTGDQINFAFDIQGEDSAGNPIASPINALVTLFDGVNPSAESVNINNVETSSAPIEGTFSNIGSDKLQSAVFDASALGEFDGLLSDNQNTVARLSDDGTTITLSIQGRGEVVLTISLDTDGTYNFQQFKPIEEVSSDTLSFSLPITVTDFDQDVVTNTIKVDISDGDSPFIINVDGIDVDESGIVGGSQEGTTPVGGIGSITASVFESDIIDHYELEPTEFNTAGALVSNGAAVQLELVSQTNGVRTYEGYVEVNGSRITVFDVKVDSPSLGNYEFTLYESLSHQGSEGELLTFVLPIYAVDADGDRSALSGGSNTPEAAEILISVKDDVVELIDNVVSVDEPTLAGDTVVSYNLFNFEGADGSTIQSLSYDGVEYKLDQNLLPDAAQTFPFTEGVATISLNGDFSFEVARDINHSSSETIVKQFAFLAEDADGDESFSTLDLSITDGQDPVINLVPPVTLSETNLGDGSSPSGNAVSATETITFTAGSDDVASFRIDPNLFNTNDTLKSNGLVVELKEDPQNLGTYIGFVNDGVNPDVPVFTISFSTSTLGEYTFTLLEALDHEDGLANNELSFELPVYAVDTDGDSSQISPLTMTIGDDVQIMKDGVLNIVEPTVADLAAGTVTTATIDVMPDQSADGATITQITYDNTVYTLNQGLTGEQLITVPEGKLFVTLEGEIRFEPNRDLNHTSSEDIVKTIVVTSSDFDKDPVTSTVTLTITDGDIPIINTIPSVSLSESNLADGSAASTVPVSQTETIQFTNQSDNVTSFRIEPSLFNPNDTLKSNGLVVELKADPNTTGAYIGFVKDGANPEVPVFTISFSTSTVGEYTFTLLEALDHADGQAKNDLSFELPVLAVDRDGDDSLMSPLKVTVSDDVQGMQNQTLTITEPTVADLAAGVVTTGTVDVMPVQSADGATITQFVYDGQLRTLVQTDTGEQRFGFTEGTLVITLQGEVRFEPNRDLVHTNNEDIVKTIVVTSSDFDKDPVTSTVTLTITDGDIPIINTIPTVTLSESNLADGAAASTVPVSQTETIQFTNQSDNVTSFRIEPSLFNPNDTLKSNGLVVELKADPNTTGAYIGFVKDGANPEVPVFTISFSTSTVGEYTFTLLEALDHADGQAKNDLSFELPVLAVDRDGDDSLMSPLKVTVSDDVQGMQNQTLSITEPTVADLDAGVVTTNTVDVMPVQSADGATITQFVYDGQLRTLVQSNTGEQRFGFTEGTLVITLQGEVRFEPNRDLVHTNNEDIVKTIVVTSSDFDKDPVTSTVKLTITDGDIPTINTIPSVTLSESNLTDGSAASNTPVSQTEIIQFTDQSDNVTSFRIDPSLFNTNDTLKSNGLVVELKADPNTTGAYIGFVKDGANPEVPVFTISFSSSTVGEYTFTLLEALDHADGQAKNDLSFELPVFAVDRDGDDSLMSPLKVTVNDDVQGMQNQTLTITEPTVADLAAGVVTTGTVDVMPVQSADGATITQFVYDGQLRTLVQTDTGEQRFGFTEGTLVITLQGEVRFEPNRDLNHTSSEDIVKTIVVTSSDFDKDPVTSTVTLTITDGDIPIINTIPSVSLSESNLADGSAASTVPVSQTETIQFTNQSDNVTSFRIEPSLFNPNDTLKSNGLVVELKADPNTTGEYIGFVKDGANPEVPVFTISFSTSTVGEYTFTLLEALDHADGQAKNDLSFELPVYAVDRDGDDSLMSPLKVTVSDDVQGMQNQTLSISEPTVADLAAGTVSTGTVDVMPNQSADGATITKFVYDNQAEKALVQTNTGEQQFIVDEGVLYITLEGDVRFEPNRNLNHSGGDIVKTITVTSEDKDGDEVTSTVTLTISDGAPPVIDNIPPVALAEANLLDGTSPSITVTQTGTMTFTSGSDDVSHFRIDTAQFNTTGDLKSDGLVVQLKEDPLNSDNYIGFVQNGGVQTDIFTITFDSLVLGQYTFTLLEELDHLPVQGNNVQIFTLPVIAVDQDNTDSVIKPLTVTITDDVPVITDTTVASTFVVDEDDLGSVVAQATGSFVTTEGADQVEAYELRNISDLETTLTSGNEAISITEVTGASDTTTYQGATTSGTPIFTFALGNDGSYTFTLLGPLDHEPSSEARNKLPISFDVVAVDSDGDDSNQYQLPIQVIDDVPVMAPPTGETVVDEDDLSGIGSDQSDDTIINGLFTVDEGADGVVKYELVDEDLVLTGLTSDGESLEWLAVSQSGTKFTYVAQTVTSNEAVFEIVFDTSDNSYQFELFKPLKHPDGANENAIDLDFSIVAEDFDQDQSNAIDLKITVTDDVPTITDTTVASTFVVDEDDLGSVVAQATGSFVTTEGADQVEVYELRNVATLETTLTSGNEAISITEVTGAANTTTYQGATTSGTPIFTLALGNDGSYTFTLLGPLNHATGSNDLTIPFNVVAVDGDGDDSNQYQLPIQVIDDVPVMTPPTGETVVDEDDLSGIGSDQSEDTIINGLFTVDEGADGVVKYELVDEDLVLTGLTSDGESLEWLAVSQNGTTFTYVAQTVTSNEAVFEIVFDTSDNSYQFELFKPLKHPDGANENAIDLDFSIVAEDFDQDQSKAIDLKITVTDDVPTITDTTVASTFVVDEGDLGSVIAQATGSFVTTEGADQVEVYELRNISMLEATLSSGNEGIKITEITGAANTTTYQGTTDSSGTPIFTLVLTDDGAYTFTLLGPLNHATTPSNLDKLTMLFDVVAVDGDGDDSNQYVLPIEVLDDAPTITDTTVASTFVVDEDDLGSVVAQATGSFVSTEGADKVEAYELRNISDLEDALTSGNEAISITEVTGGANTTTYQGATISGTPIFTFALGNDGSYTFTLLGPLDHEPSSEARNKLPISFDVVAVDSDGDDSNQYQLPIQVIDDIPEMTPPTGETVVDEDDLSGIGSDQSDDTIINGLFTVDEGADGVVKYELVDEDLVLTGLTSDGESLEWLAVSQSGTKFTYVAQTVTSNEAVFEIVFDTSDNSYQFELFKPLKHPDGANENTIDLDFSIVAEDFDQDQSNAIDLKITVTDDVPLVTTQSITRVEGQGYRGSIVDMFADATDVGADGAALSRIEGITDNGVNIVFRSGTSGPYSSGFDLNSGTQEIRVYEQSNGGVDTRELGRLQINSNGEIEFRANNYLEHVGDEINFSINVTAKDSDSDTSSTPLDITITDRNSSRIVLKVTTFEDAGRDSTIPYATGDEPTFENVQDNQNGLPNAPAQVSLQVNLYDQDNNESIGQLTIKNSNHRGTFYYFENGEYHKLTAEPNGQILFGPPQMQQSFAPNPNEVRQTIATIDNLFFVPDQNFGSNDNGVRINYALEIDNDGTLDHTINSNFRIEIEAVADIATWDDGNSTYQYQVNEDEDNVTLQLNAESQDNSRTETITYELEVVEGDGKFELLDAGGNVLTLTDGVYKIAAADINSTVVNPIDNFSGQIEFKATAVTEETLNSYEDTDNSGANDKTEARSVEQNIIIDVTADADPGKFSVNRIQINEDNIDDPDYIGPLANKDAFTLDEVISMTGSVDTDGSEELFVRISNITEGAVLYFVGTNTAVPIVSGTNYHEIAYSDLANVEVVPTKHSNVDFTFDVTGVVKDTANLSTNPQQVDVEILGTKTVNVEVKGVADTPYGGTNGTDWTAITDGTASGVQTTIQESQNGDSFALLDFTVLSGERKPASGTTPLPDDGSEAITVILSGIPDGVIIEDGDGTVIDLNFVGYETGPGGSPDLSKPIYEANITEAGTTSGIRIRPVDSSTENIHIQGKVIVTENDGHTLSFDQEIRVLVEPIIDTSATYNNVTNGNEDTAINIDWHPEGVDYIDSDEHFTSIKISGIPPGVTPTVNGDVTVVNDGAGTLTITPKDANQTPEQFTQIALANNFIQMTPPTDSSVDFTLTTEVDVEERDHEYVDSSNPGEGIATATVTGTINVIVRPVVETHDGIDNQLIVDDVAGTGSLGTVSADPLTGVLKFTTNSDNPSATDEFVIRYQETDGSSAIEEVDQLVIQLTNNDTNSTPLSDDVLNQLLVIGAFYEGDGRWVVTNEDLFSISAPNGLVFPSGSNGANGLNDINMAIFSTVIDRGDGVEVEASSAARRDGQVTLTFPQVVSGSTQVAADIAMTPNSVVDAIEDTQLDLGSALNSLVTFSGEDASKDLVTIIIDDSVTINPGGTFPISLAGSSEVDFVNGKYVFETTVEQGVPTDFSGLLLNLPADYSGDFRLPLTIVTKDTLSGDEKTLVTDVVIKVAPDAETDPTIEVNVVGSLDDAFNPVDNDGQAGQDQVGYEDTYIQLDFNSTISDQVSGVEGGQEAFTSITLTLDDPSIGAFYDNTGTSLGTSVTFNQAEIAAGALDNVLFRAIENYPTGNDINQVQINVSGTVTDTATYNDSAFPVGTATDSDTFNTSVRFDVVPVVDDVLVSGPGSDPDVIEITGNEDQLISLSGTGPVSIALTDLDGSEQFVSIKFTDVPDGFQMRVDAGSAYTVKNNGGGEWSVQLPQASGLSFDLSEISILPPKNFSGTAEFGVEVFTQESLLGVPTAAANLPSFKLHVVPVGDDVDTNPTDSVTGNEGQNIDIEINATILDKELSATGSGTYTENAPETLRVEVAGVPQDASIYYPDGTTIGSYDPATQLWTLNVPAQSLDKIVFNSGEHNSDTGNALGINGPLQITVRSVDTDADNTEHLGTPTSFNVDLVIDPINDQPTFVNVTNLETTEDSNGVPINNFSIYDIDANFDNPDAPYVLTLKVDQTLPGAQGEFVLPSTNPNGVTFVLQADGSLVMTGKEADINAALTNGEVTFKPDPDQNYLNQGGLVTINATIDDGGNNGLIDAGDPNTAQMNQTTFTIKVTEYNDAPIAANVDLGSIPEDGQIVIVEGDLITASSDIENHNLTVTDISLTQNQGQGQLQRFENIAGADDNSINGPYWVFTAADDYNGDVKFNYSIIDDGTTDGSPDFKVGSAEISLVVTEVNDQPVATDIDLGTMLEEGQLIIKAEDLITATTDPEGHAITVTKVEIDQGQGQIQKFENVGGADDNSINGPYWVFTAADDYNGDVTFTYTVEDNGTTNGSNDFLTDTAEISVVVQGVNDTPVVNGDNVTDFIDEESGQLLSGINVSDPDYVDSFSNDLMTVTLTVDYGTLNVSLPAVTTVMVNGNNTGSVILVGTLSDLNALIDTPTSPAGVYLDTSLSPTNSIGLEVIAKDSGNPSGIVIETTPVIYDIAVTPVANAPTLSIDTASNYVRNITANQSVSASGVPLVGIIAALTDITEELTLRISDVPVGAQITSDVGSVTDVGGGVWIATADAIDTVKVVGLSDTPGSYTLKVEAVSEELDNSDTATSASIDLNLNIVSNGVDIDLATETDDVQLLAGAGNIDLTAGSGNDRLEGGSGDDTLVGGDGNDTLIGGDGSDILTGGDGMDSFVWFNIEDGVEDTITDFSLSEGDQLDLREVLPELKSASPDITTLLQHIDAKVDGDDIELTINPDGLGTTEQVIVVEDLAPQLTLNGTMPSDILDALVQQNVMTHG</sequence>
<dbReference type="GeneID" id="94232689"/>
<feature type="compositionally biased region" description="Polar residues" evidence="2">
    <location>
        <begin position="175"/>
        <end position="195"/>
    </location>
</feature>
<dbReference type="InterPro" id="IPR019960">
    <property type="entry name" value="T1SS_VCA0849"/>
</dbReference>